<name>A0A1I7NIX2_9HYPH</name>
<gene>
    <name evidence="2" type="ORF">SAMN04488557_2377</name>
</gene>
<feature type="transmembrane region" description="Helical" evidence="1">
    <location>
        <begin position="21"/>
        <end position="39"/>
    </location>
</feature>
<dbReference type="OrthoDB" id="8410830at2"/>
<dbReference type="InterPro" id="IPR011990">
    <property type="entry name" value="TPR-like_helical_dom_sf"/>
</dbReference>
<keyword evidence="1" id="KW-0812">Transmembrane</keyword>
<dbReference type="EMBL" id="FPCH01000002">
    <property type="protein sequence ID" value="SFV34604.1"/>
    <property type="molecule type" value="Genomic_DNA"/>
</dbReference>
<sequence>MSAGLQGESKSGRAMSDLAHLCLRASLTALAALLCYLVLTRTVVSSLNRVAPDLALSIRSFDADAELKLARIRLASAEEPGGDVRETTEQIRQRLLRALSAEPLNAAGFELLGVVSAQANDTAAATTFMQAASARSRRTPAALLWLMHQKFFERDTEAAISYGDALLRIRPESISGVVPTFAQIIEMPSGADQMIATLSTRPPWREKVLYALNGKTRHREAPLTLLSGLTKSAYPPTAREIGAYLRYLIDGGSYEAAYYSWLQLLPSEQLGAAGLLFNGNFRFPVSGLLFDWTIEGGSGAIAEIAVGQGPNETNALSLELGGGRVDFRPIYQLLLLAPGRYRLVGLSKGHLKGLRGLQWQIACLEKRSLAVGESEPFLAGSSGWTEFTAAFEVHAGCKSQVLRLVLDARSASETFIAGSFAFADLRIKRDEQ</sequence>
<keyword evidence="1" id="KW-0472">Membrane</keyword>
<dbReference type="RefSeq" id="WP_092867864.1">
    <property type="nucleotide sequence ID" value="NZ_FPCH01000002.1"/>
</dbReference>
<dbReference type="AlphaFoldDB" id="A0A1I7NIX2"/>
<evidence type="ECO:0000313" key="2">
    <source>
        <dbReference type="EMBL" id="SFV34604.1"/>
    </source>
</evidence>
<dbReference type="Proteomes" id="UP000199423">
    <property type="component" value="Unassembled WGS sequence"/>
</dbReference>
<dbReference type="STRING" id="51670.SAMN04488557_2377"/>
<dbReference type="Gene3D" id="1.25.40.10">
    <property type="entry name" value="Tetratricopeptide repeat domain"/>
    <property type="match status" value="1"/>
</dbReference>
<keyword evidence="3" id="KW-1185">Reference proteome</keyword>
<evidence type="ECO:0000256" key="1">
    <source>
        <dbReference type="SAM" id="Phobius"/>
    </source>
</evidence>
<proteinExistence type="predicted"/>
<accession>A0A1I7NIX2</accession>
<protein>
    <recommendedName>
        <fullName evidence="4">Tetratricopeptide repeat-containing protein</fullName>
    </recommendedName>
</protein>
<reference evidence="3" key="1">
    <citation type="submission" date="2016-10" db="EMBL/GenBank/DDBJ databases">
        <authorList>
            <person name="Varghese N."/>
            <person name="Submissions S."/>
        </authorList>
    </citation>
    <scope>NUCLEOTIDE SEQUENCE [LARGE SCALE GENOMIC DNA]</scope>
    <source>
        <strain evidence="3">DSM 1565</strain>
    </source>
</reference>
<evidence type="ECO:0008006" key="4">
    <source>
        <dbReference type="Google" id="ProtNLM"/>
    </source>
</evidence>
<evidence type="ECO:0000313" key="3">
    <source>
        <dbReference type="Proteomes" id="UP000199423"/>
    </source>
</evidence>
<keyword evidence="1" id="KW-1133">Transmembrane helix</keyword>
<organism evidence="2 3">
    <name type="scientific">Hyphomicrobium facile</name>
    <dbReference type="NCBI Taxonomy" id="51670"/>
    <lineage>
        <taxon>Bacteria</taxon>
        <taxon>Pseudomonadati</taxon>
        <taxon>Pseudomonadota</taxon>
        <taxon>Alphaproteobacteria</taxon>
        <taxon>Hyphomicrobiales</taxon>
        <taxon>Hyphomicrobiaceae</taxon>
        <taxon>Hyphomicrobium</taxon>
    </lineage>
</organism>